<dbReference type="STRING" id="1121322.SAMN02745136_03636"/>
<keyword evidence="2" id="KW-0238">DNA-binding</keyword>
<organism evidence="5 6">
    <name type="scientific">Anaerocolumna jejuensis DSM 15929</name>
    <dbReference type="NCBI Taxonomy" id="1121322"/>
    <lineage>
        <taxon>Bacteria</taxon>
        <taxon>Bacillati</taxon>
        <taxon>Bacillota</taxon>
        <taxon>Clostridia</taxon>
        <taxon>Lachnospirales</taxon>
        <taxon>Lachnospiraceae</taxon>
        <taxon>Anaerocolumna</taxon>
    </lineage>
</organism>
<dbReference type="EMBL" id="FRAC01000019">
    <property type="protein sequence ID" value="SHK90479.1"/>
    <property type="molecule type" value="Genomic_DNA"/>
</dbReference>
<evidence type="ECO:0000259" key="4">
    <source>
        <dbReference type="PROSITE" id="PS01124"/>
    </source>
</evidence>
<dbReference type="Gene3D" id="2.60.120.10">
    <property type="entry name" value="Jelly Rolls"/>
    <property type="match status" value="1"/>
</dbReference>
<dbReference type="InterPro" id="IPR009057">
    <property type="entry name" value="Homeodomain-like_sf"/>
</dbReference>
<dbReference type="SUPFAM" id="SSF46689">
    <property type="entry name" value="Homeodomain-like"/>
    <property type="match status" value="2"/>
</dbReference>
<dbReference type="SUPFAM" id="SSF51215">
    <property type="entry name" value="Regulatory protein AraC"/>
    <property type="match status" value="1"/>
</dbReference>
<dbReference type="PROSITE" id="PS01124">
    <property type="entry name" value="HTH_ARAC_FAMILY_2"/>
    <property type="match status" value="1"/>
</dbReference>
<dbReference type="AlphaFoldDB" id="A0A1M6WA24"/>
<dbReference type="PRINTS" id="PR00032">
    <property type="entry name" value="HTHARAC"/>
</dbReference>
<reference evidence="5 6" key="1">
    <citation type="submission" date="2016-11" db="EMBL/GenBank/DDBJ databases">
        <authorList>
            <person name="Jaros S."/>
            <person name="Januszkiewicz K."/>
            <person name="Wedrychowicz H."/>
        </authorList>
    </citation>
    <scope>NUCLEOTIDE SEQUENCE [LARGE SCALE GENOMIC DNA]</scope>
    <source>
        <strain evidence="5 6">DSM 15929</strain>
    </source>
</reference>
<keyword evidence="3" id="KW-0804">Transcription</keyword>
<dbReference type="InterPro" id="IPR018060">
    <property type="entry name" value="HTH_AraC"/>
</dbReference>
<dbReference type="Proteomes" id="UP000184386">
    <property type="component" value="Unassembled WGS sequence"/>
</dbReference>
<evidence type="ECO:0000313" key="6">
    <source>
        <dbReference type="Proteomes" id="UP000184386"/>
    </source>
</evidence>
<gene>
    <name evidence="5" type="ORF">SAMN02745136_03636</name>
</gene>
<dbReference type="InterPro" id="IPR037923">
    <property type="entry name" value="HTH-like"/>
</dbReference>
<evidence type="ECO:0000256" key="2">
    <source>
        <dbReference type="ARBA" id="ARBA00023125"/>
    </source>
</evidence>
<proteinExistence type="predicted"/>
<evidence type="ECO:0000256" key="1">
    <source>
        <dbReference type="ARBA" id="ARBA00023015"/>
    </source>
</evidence>
<dbReference type="InterPro" id="IPR018062">
    <property type="entry name" value="HTH_AraC-typ_CS"/>
</dbReference>
<sequence>MVFFEKHGVEGKDFFDFFPLKNYSFPLHFHRAYEIIYVNNGQLYVSIDQKEYLLKENDMVFIFTNQMHEFKTIDCSDITIILFSPELIGDFFMNFKSVIPDDNVLHSESVPFSKLNSVYSQKSFIYGVCAELINQKSFIPVQQSAQAKVFYKMLLYVEENYSEDCTLKDVAKHLQYDYPYLSKLFVRQMNMTFTDYLNQYRISQACYMLKNSQQTVGEVAAKCGYNNFRTFHRNFRKITGKAPREYREIE</sequence>
<dbReference type="Pfam" id="PF12833">
    <property type="entry name" value="HTH_18"/>
    <property type="match status" value="1"/>
</dbReference>
<dbReference type="InterPro" id="IPR003313">
    <property type="entry name" value="AraC-bd"/>
</dbReference>
<evidence type="ECO:0000313" key="5">
    <source>
        <dbReference type="EMBL" id="SHK90479.1"/>
    </source>
</evidence>
<dbReference type="Pfam" id="PF02311">
    <property type="entry name" value="AraC_binding"/>
    <property type="match status" value="1"/>
</dbReference>
<dbReference type="GO" id="GO:0043565">
    <property type="term" value="F:sequence-specific DNA binding"/>
    <property type="evidence" value="ECO:0007669"/>
    <property type="project" value="InterPro"/>
</dbReference>
<dbReference type="PANTHER" id="PTHR43280:SF2">
    <property type="entry name" value="HTH-TYPE TRANSCRIPTIONAL REGULATOR EXSA"/>
    <property type="match status" value="1"/>
</dbReference>
<dbReference type="GO" id="GO:0003700">
    <property type="term" value="F:DNA-binding transcription factor activity"/>
    <property type="evidence" value="ECO:0007669"/>
    <property type="project" value="InterPro"/>
</dbReference>
<feature type="domain" description="HTH araC/xylS-type" evidence="4">
    <location>
        <begin position="151"/>
        <end position="249"/>
    </location>
</feature>
<dbReference type="SMART" id="SM00342">
    <property type="entry name" value="HTH_ARAC"/>
    <property type="match status" value="1"/>
</dbReference>
<keyword evidence="1" id="KW-0805">Transcription regulation</keyword>
<dbReference type="OrthoDB" id="9799319at2"/>
<dbReference type="InterPro" id="IPR020449">
    <property type="entry name" value="Tscrpt_reg_AraC-type_HTH"/>
</dbReference>
<dbReference type="PANTHER" id="PTHR43280">
    <property type="entry name" value="ARAC-FAMILY TRANSCRIPTIONAL REGULATOR"/>
    <property type="match status" value="1"/>
</dbReference>
<dbReference type="InterPro" id="IPR014710">
    <property type="entry name" value="RmlC-like_jellyroll"/>
</dbReference>
<dbReference type="PROSITE" id="PS00041">
    <property type="entry name" value="HTH_ARAC_FAMILY_1"/>
    <property type="match status" value="1"/>
</dbReference>
<evidence type="ECO:0000256" key="3">
    <source>
        <dbReference type="ARBA" id="ARBA00023163"/>
    </source>
</evidence>
<name>A0A1M6WA24_9FIRM</name>
<keyword evidence="6" id="KW-1185">Reference proteome</keyword>
<accession>A0A1M6WA24</accession>
<dbReference type="Gene3D" id="1.10.10.60">
    <property type="entry name" value="Homeodomain-like"/>
    <property type="match status" value="2"/>
</dbReference>
<protein>
    <submittedName>
        <fullName evidence="5">Transcriptional regulator, AraC family</fullName>
    </submittedName>
</protein>